<name>A0A2H0TWC2_9BACT</name>
<gene>
    <name evidence="1" type="ORF">COU32_02110</name>
</gene>
<comment type="caution">
    <text evidence="1">The sequence shown here is derived from an EMBL/GenBank/DDBJ whole genome shotgun (WGS) entry which is preliminary data.</text>
</comment>
<dbReference type="AlphaFoldDB" id="A0A2H0TWC2"/>
<dbReference type="Proteomes" id="UP000231530">
    <property type="component" value="Unassembled WGS sequence"/>
</dbReference>
<reference evidence="2" key="1">
    <citation type="submission" date="2017-09" db="EMBL/GenBank/DDBJ databases">
        <title>Depth-based differentiation of microbial function through sediment-hosted aquifers and enrichment of novel symbionts in the deep terrestrial subsurface.</title>
        <authorList>
            <person name="Probst A.J."/>
            <person name="Ladd B."/>
            <person name="Jarett J.K."/>
            <person name="Geller-Mcgrath D.E."/>
            <person name="Sieber C.M.K."/>
            <person name="Emerson J.B."/>
            <person name="Anantharaman K."/>
            <person name="Thomas B.C."/>
            <person name="Malmstrom R."/>
            <person name="Stieglmeier M."/>
            <person name="Klingl A."/>
            <person name="Woyke T."/>
            <person name="Ryan C.M."/>
            <person name="Banfield J.F."/>
        </authorList>
    </citation>
    <scope>NUCLEOTIDE SEQUENCE [LARGE SCALE GENOMIC DNA]</scope>
</reference>
<accession>A0A2H0TWC2</accession>
<protein>
    <submittedName>
        <fullName evidence="1">Uncharacterized protein</fullName>
    </submittedName>
</protein>
<sequence length="158" mass="17897">MSKNFLSKKAGSIRASPQEALMSKLIVALVLTVALGACSTVNLVTVEQMEDFDRGLYGLEERQDQLEDDQYLSEIRQLVSQPQVKPGCWYEYKDDNLVLIGTDPDVANIIQVERVEQDGAYCIYTWYAWLKEDGNVTFRDFLEIQKPIQGYGCSATDK</sequence>
<dbReference type="EMBL" id="PFBY01000025">
    <property type="protein sequence ID" value="PIR76459.1"/>
    <property type="molecule type" value="Genomic_DNA"/>
</dbReference>
<evidence type="ECO:0000313" key="2">
    <source>
        <dbReference type="Proteomes" id="UP000231530"/>
    </source>
</evidence>
<organism evidence="1 2">
    <name type="scientific">Candidatus Magasanikbacteria bacterium CG10_big_fil_rev_8_21_14_0_10_42_10</name>
    <dbReference type="NCBI Taxonomy" id="1974649"/>
    <lineage>
        <taxon>Bacteria</taxon>
        <taxon>Candidatus Magasanikiibacteriota</taxon>
    </lineage>
</organism>
<proteinExistence type="predicted"/>
<evidence type="ECO:0000313" key="1">
    <source>
        <dbReference type="EMBL" id="PIR76459.1"/>
    </source>
</evidence>